<organism evidence="1 2">
    <name type="scientific">Solanum bulbocastanum</name>
    <name type="common">Wild potato</name>
    <dbReference type="NCBI Taxonomy" id="147425"/>
    <lineage>
        <taxon>Eukaryota</taxon>
        <taxon>Viridiplantae</taxon>
        <taxon>Streptophyta</taxon>
        <taxon>Embryophyta</taxon>
        <taxon>Tracheophyta</taxon>
        <taxon>Spermatophyta</taxon>
        <taxon>Magnoliopsida</taxon>
        <taxon>eudicotyledons</taxon>
        <taxon>Gunneridae</taxon>
        <taxon>Pentapetalae</taxon>
        <taxon>asterids</taxon>
        <taxon>lamiids</taxon>
        <taxon>Solanales</taxon>
        <taxon>Solanaceae</taxon>
        <taxon>Solanoideae</taxon>
        <taxon>Solaneae</taxon>
        <taxon>Solanum</taxon>
    </lineage>
</organism>
<gene>
    <name evidence="1" type="ORF">RDI58_001148</name>
</gene>
<proteinExistence type="predicted"/>
<name>A0AAN8U4I9_SOLBU</name>
<comment type="caution">
    <text evidence="1">The sequence shown here is derived from an EMBL/GenBank/DDBJ whole genome shotgun (WGS) entry which is preliminary data.</text>
</comment>
<reference evidence="1 2" key="1">
    <citation type="submission" date="2024-02" db="EMBL/GenBank/DDBJ databases">
        <title>de novo genome assembly of Solanum bulbocastanum strain 11H21.</title>
        <authorList>
            <person name="Hosaka A.J."/>
        </authorList>
    </citation>
    <scope>NUCLEOTIDE SEQUENCE [LARGE SCALE GENOMIC DNA]</scope>
    <source>
        <tissue evidence="1">Young leaves</tissue>
    </source>
</reference>
<accession>A0AAN8U4I9</accession>
<dbReference type="AlphaFoldDB" id="A0AAN8U4I9"/>
<protein>
    <submittedName>
        <fullName evidence="1">Uncharacterized protein</fullName>
    </submittedName>
</protein>
<dbReference type="Proteomes" id="UP001371456">
    <property type="component" value="Unassembled WGS sequence"/>
</dbReference>
<keyword evidence="2" id="KW-1185">Reference proteome</keyword>
<evidence type="ECO:0000313" key="2">
    <source>
        <dbReference type="Proteomes" id="UP001371456"/>
    </source>
</evidence>
<sequence length="44" mass="4860">MTKSFYSSLLFLSFVVALFGILPNVKGNILDDICPGSFFPPLCF</sequence>
<dbReference type="EMBL" id="JBANQN010000001">
    <property type="protein sequence ID" value="KAK6803364.1"/>
    <property type="molecule type" value="Genomic_DNA"/>
</dbReference>
<evidence type="ECO:0000313" key="1">
    <source>
        <dbReference type="EMBL" id="KAK6803364.1"/>
    </source>
</evidence>